<accession>A0A0R3VX55</accession>
<keyword evidence="3" id="KW-1185">Reference proteome</keyword>
<dbReference type="WBParaSite" id="TASK_0000199901-mRNA-1">
    <property type="protein sequence ID" value="TASK_0000199901-mRNA-1"/>
    <property type="gene ID" value="TASK_0000199901"/>
</dbReference>
<evidence type="ECO:0000313" key="3">
    <source>
        <dbReference type="Proteomes" id="UP000282613"/>
    </source>
</evidence>
<protein>
    <submittedName>
        <fullName evidence="2 4">Uncharacterized protein</fullName>
    </submittedName>
</protein>
<feature type="compositionally biased region" description="Basic and acidic residues" evidence="1">
    <location>
        <begin position="27"/>
        <end position="49"/>
    </location>
</feature>
<dbReference type="AlphaFoldDB" id="A0A0R3VX55"/>
<gene>
    <name evidence="2" type="ORF">TASK_LOCUS2000</name>
</gene>
<reference evidence="2 3" key="2">
    <citation type="submission" date="2018-11" db="EMBL/GenBank/DDBJ databases">
        <authorList>
            <consortium name="Pathogen Informatics"/>
        </authorList>
    </citation>
    <scope>NUCLEOTIDE SEQUENCE [LARGE SCALE GENOMIC DNA]</scope>
</reference>
<feature type="region of interest" description="Disordered" evidence="1">
    <location>
        <begin position="1"/>
        <end position="65"/>
    </location>
</feature>
<evidence type="ECO:0000313" key="4">
    <source>
        <dbReference type="WBParaSite" id="TASK_0000199901-mRNA-1"/>
    </source>
</evidence>
<dbReference type="Proteomes" id="UP000282613">
    <property type="component" value="Unassembled WGS sequence"/>
</dbReference>
<name>A0A0R3VX55_TAEAS</name>
<organism evidence="4">
    <name type="scientific">Taenia asiatica</name>
    <name type="common">Asian tapeworm</name>
    <dbReference type="NCBI Taxonomy" id="60517"/>
    <lineage>
        <taxon>Eukaryota</taxon>
        <taxon>Metazoa</taxon>
        <taxon>Spiralia</taxon>
        <taxon>Lophotrochozoa</taxon>
        <taxon>Platyhelminthes</taxon>
        <taxon>Cestoda</taxon>
        <taxon>Eucestoda</taxon>
        <taxon>Cyclophyllidea</taxon>
        <taxon>Taeniidae</taxon>
        <taxon>Taenia</taxon>
    </lineage>
</organism>
<evidence type="ECO:0000313" key="2">
    <source>
        <dbReference type="EMBL" id="VDK24113.1"/>
    </source>
</evidence>
<proteinExistence type="predicted"/>
<dbReference type="EMBL" id="UYRS01000861">
    <property type="protein sequence ID" value="VDK24113.1"/>
    <property type="molecule type" value="Genomic_DNA"/>
</dbReference>
<reference evidence="4" key="1">
    <citation type="submission" date="2017-02" db="UniProtKB">
        <authorList>
            <consortium name="WormBaseParasite"/>
        </authorList>
    </citation>
    <scope>IDENTIFICATION</scope>
</reference>
<evidence type="ECO:0000256" key="1">
    <source>
        <dbReference type="SAM" id="MobiDB-lite"/>
    </source>
</evidence>
<sequence length="138" mass="15886">MQLVGLQQRRMQDERQMLAPLRPRRPHDKDKVTQHRGENRRRPCSKRVELSIPSSNDAKKPRNAIRMTSSLPTRNLVLKHCLSTHTTNTVNTGFAFDYLTSETSSSEGSMKRPQTQSLEPFRKMSSLLMENLRLVPVS</sequence>